<keyword evidence="2" id="KW-1185">Reference proteome</keyword>
<reference evidence="1" key="3">
    <citation type="submission" date="2025-09" db="UniProtKB">
        <authorList>
            <consortium name="Ensembl"/>
        </authorList>
    </citation>
    <scope>IDENTIFICATION</scope>
</reference>
<organism evidence="1 2">
    <name type="scientific">Hucho hucho</name>
    <name type="common">huchen</name>
    <dbReference type="NCBI Taxonomy" id="62062"/>
    <lineage>
        <taxon>Eukaryota</taxon>
        <taxon>Metazoa</taxon>
        <taxon>Chordata</taxon>
        <taxon>Craniata</taxon>
        <taxon>Vertebrata</taxon>
        <taxon>Euteleostomi</taxon>
        <taxon>Actinopterygii</taxon>
        <taxon>Neopterygii</taxon>
        <taxon>Teleostei</taxon>
        <taxon>Protacanthopterygii</taxon>
        <taxon>Salmoniformes</taxon>
        <taxon>Salmonidae</taxon>
        <taxon>Salmoninae</taxon>
        <taxon>Hucho</taxon>
    </lineage>
</organism>
<reference evidence="2" key="1">
    <citation type="submission" date="2018-06" db="EMBL/GenBank/DDBJ databases">
        <title>Genome assembly of Danube salmon.</title>
        <authorList>
            <person name="Macqueen D.J."/>
            <person name="Gundappa M.K."/>
        </authorList>
    </citation>
    <scope>NUCLEOTIDE SEQUENCE [LARGE SCALE GENOMIC DNA]</scope>
</reference>
<dbReference type="AlphaFoldDB" id="A0A4W5N470"/>
<accession>A0A4W5N470</accession>
<protein>
    <submittedName>
        <fullName evidence="1">Uncharacterized protein</fullName>
    </submittedName>
</protein>
<dbReference type="STRING" id="62062.ENSHHUP00000045482"/>
<dbReference type="Proteomes" id="UP000314982">
    <property type="component" value="Unassembled WGS sequence"/>
</dbReference>
<sequence length="139" mass="15861">MFNYDNWILFPPLLYSTAFLGQWGCFQQTFFLLYASTIHNGFSAFSVIFLVDSPPHHCFIPDSGNLSEAWMKAVIPIKVVNGQEEESKCRSYSLDLVRNLSALAYIPSLHVNLTGVEKEHIFQSTIDTEVGVHKFSLYY</sequence>
<dbReference type="GeneTree" id="ENSGT00940000163251"/>
<evidence type="ECO:0000313" key="2">
    <source>
        <dbReference type="Proteomes" id="UP000314982"/>
    </source>
</evidence>
<evidence type="ECO:0000313" key="1">
    <source>
        <dbReference type="Ensembl" id="ENSHHUP00000045482.1"/>
    </source>
</evidence>
<reference evidence="1" key="2">
    <citation type="submission" date="2025-08" db="UniProtKB">
        <authorList>
            <consortium name="Ensembl"/>
        </authorList>
    </citation>
    <scope>IDENTIFICATION</scope>
</reference>
<name>A0A4W5N470_9TELE</name>
<proteinExistence type="predicted"/>
<dbReference type="Ensembl" id="ENSHHUT00000047166.1">
    <property type="protein sequence ID" value="ENSHHUP00000045482.1"/>
    <property type="gene ID" value="ENSHHUG00000027765.1"/>
</dbReference>